<keyword evidence="3 7" id="KW-0812">Transmembrane</keyword>
<evidence type="ECO:0000259" key="9">
    <source>
        <dbReference type="Pfam" id="PF12704"/>
    </source>
</evidence>
<feature type="domain" description="MacB-like periplasmic core" evidence="9">
    <location>
        <begin position="33"/>
        <end position="241"/>
    </location>
</feature>
<evidence type="ECO:0000256" key="7">
    <source>
        <dbReference type="SAM" id="Phobius"/>
    </source>
</evidence>
<feature type="transmembrane region" description="Helical" evidence="7">
    <location>
        <begin position="362"/>
        <end position="382"/>
    </location>
</feature>
<evidence type="ECO:0000256" key="3">
    <source>
        <dbReference type="ARBA" id="ARBA00022692"/>
    </source>
</evidence>
<gene>
    <name evidence="10" type="ORF">VSH64_10390</name>
</gene>
<feature type="transmembrane region" description="Helical" evidence="7">
    <location>
        <begin position="276"/>
        <end position="301"/>
    </location>
</feature>
<sequence length="398" mass="40744">MTRADPSAVVRLAPGDLLRLGLVGLRTRPGRAALSALGIAIGIATMVLVTAIPASSEQALFDQLTRLGTNVLQVTPAPTTPPVKLRPESVAMAGRIGPVSVASAVANTNTTVSRTDLDEGYSGLTVLAAKTNLPDAINARVGSGRFLSAANERFPTVVLGSIAAARLGFPRVDPARPQQVYVGRTWFTVVGVLEPTPLSPDIDRSVLVGWDAARTELHFDGSPTVIYVKAAESQVEAVREVLPATVSPELPGLVSVSLPSDALLAKRTTAATLSTLFLGLAGVALLVGGIGVANTMVISVLERRREIGLRRALGASRGQIRAQFLTEAVALSVLGGLAGVALGVVATFAYTTAQGWPTIVPATAVIAALAGAVVIGVVAGGYPSIRAARLTPTAALAS</sequence>
<keyword evidence="5 7" id="KW-0472">Membrane</keyword>
<dbReference type="RefSeq" id="WP_326835319.1">
    <property type="nucleotide sequence ID" value="NZ_CP142149.1"/>
</dbReference>
<comment type="similarity">
    <text evidence="6">Belongs to the ABC-4 integral membrane protein family.</text>
</comment>
<feature type="domain" description="ABC3 transporter permease C-terminal" evidence="8">
    <location>
        <begin position="280"/>
        <end position="392"/>
    </location>
</feature>
<dbReference type="InterPro" id="IPR050250">
    <property type="entry name" value="Macrolide_Exporter_MacB"/>
</dbReference>
<protein>
    <submittedName>
        <fullName evidence="10">ABC transporter permease</fullName>
    </submittedName>
</protein>
<comment type="subcellular location">
    <subcellularLocation>
        <location evidence="1">Cell membrane</location>
        <topology evidence="1">Multi-pass membrane protein</topology>
    </subcellularLocation>
</comment>
<evidence type="ECO:0000256" key="4">
    <source>
        <dbReference type="ARBA" id="ARBA00022989"/>
    </source>
</evidence>
<dbReference type="Pfam" id="PF02687">
    <property type="entry name" value="FtsX"/>
    <property type="match status" value="1"/>
</dbReference>
<evidence type="ECO:0000313" key="10">
    <source>
        <dbReference type="EMBL" id="WSE32512.1"/>
    </source>
</evidence>
<evidence type="ECO:0000256" key="1">
    <source>
        <dbReference type="ARBA" id="ARBA00004651"/>
    </source>
</evidence>
<proteinExistence type="inferred from homology"/>
<dbReference type="PANTHER" id="PTHR30572">
    <property type="entry name" value="MEMBRANE COMPONENT OF TRANSPORTER-RELATED"/>
    <property type="match status" value="1"/>
</dbReference>
<reference evidence="10 11" key="1">
    <citation type="journal article" date="2015" name="Int. J. Syst. Evol. Microbiol.">
        <title>Amycolatopsis rhabdoformis sp. nov., an actinomycete isolated from a tropical forest soil.</title>
        <authorList>
            <person name="Souza W.R."/>
            <person name="Silva R.E."/>
            <person name="Goodfellow M."/>
            <person name="Busarakam K."/>
            <person name="Figueiro F.S."/>
            <person name="Ferreira D."/>
            <person name="Rodrigues-Filho E."/>
            <person name="Moraes L.A.B."/>
            <person name="Zucchi T.D."/>
        </authorList>
    </citation>
    <scope>NUCLEOTIDE SEQUENCE [LARGE SCALE GENOMIC DNA]</scope>
    <source>
        <strain evidence="10 11">NCIMB 14900</strain>
    </source>
</reference>
<dbReference type="Pfam" id="PF12704">
    <property type="entry name" value="MacB_PCD"/>
    <property type="match status" value="1"/>
</dbReference>
<evidence type="ECO:0000256" key="2">
    <source>
        <dbReference type="ARBA" id="ARBA00022475"/>
    </source>
</evidence>
<evidence type="ECO:0000256" key="5">
    <source>
        <dbReference type="ARBA" id="ARBA00023136"/>
    </source>
</evidence>
<accession>A0ABZ1IE25</accession>
<feature type="transmembrane region" description="Helical" evidence="7">
    <location>
        <begin position="322"/>
        <end position="350"/>
    </location>
</feature>
<evidence type="ECO:0000259" key="8">
    <source>
        <dbReference type="Pfam" id="PF02687"/>
    </source>
</evidence>
<dbReference type="InterPro" id="IPR003838">
    <property type="entry name" value="ABC3_permease_C"/>
</dbReference>
<dbReference type="Proteomes" id="UP001330812">
    <property type="component" value="Chromosome"/>
</dbReference>
<keyword evidence="4 7" id="KW-1133">Transmembrane helix</keyword>
<organism evidence="10 11">
    <name type="scientific">Amycolatopsis rhabdoformis</name>
    <dbReference type="NCBI Taxonomy" id="1448059"/>
    <lineage>
        <taxon>Bacteria</taxon>
        <taxon>Bacillati</taxon>
        <taxon>Actinomycetota</taxon>
        <taxon>Actinomycetes</taxon>
        <taxon>Pseudonocardiales</taxon>
        <taxon>Pseudonocardiaceae</taxon>
        <taxon>Amycolatopsis</taxon>
    </lineage>
</organism>
<evidence type="ECO:0000256" key="6">
    <source>
        <dbReference type="ARBA" id="ARBA00038076"/>
    </source>
</evidence>
<keyword evidence="2" id="KW-1003">Cell membrane</keyword>
<evidence type="ECO:0000313" key="11">
    <source>
        <dbReference type="Proteomes" id="UP001330812"/>
    </source>
</evidence>
<dbReference type="PANTHER" id="PTHR30572:SF4">
    <property type="entry name" value="ABC TRANSPORTER PERMEASE YTRF"/>
    <property type="match status" value="1"/>
</dbReference>
<dbReference type="InterPro" id="IPR025857">
    <property type="entry name" value="MacB_PCD"/>
</dbReference>
<feature type="transmembrane region" description="Helical" evidence="7">
    <location>
        <begin position="32"/>
        <end position="54"/>
    </location>
</feature>
<keyword evidence="11" id="KW-1185">Reference proteome</keyword>
<dbReference type="EMBL" id="CP142149">
    <property type="protein sequence ID" value="WSE32512.1"/>
    <property type="molecule type" value="Genomic_DNA"/>
</dbReference>
<name>A0ABZ1IE25_9PSEU</name>